<organism evidence="3 4">
    <name type="scientific">Pontibacter chinhatensis</name>
    <dbReference type="NCBI Taxonomy" id="1436961"/>
    <lineage>
        <taxon>Bacteria</taxon>
        <taxon>Pseudomonadati</taxon>
        <taxon>Bacteroidota</taxon>
        <taxon>Cytophagia</taxon>
        <taxon>Cytophagales</taxon>
        <taxon>Hymenobacteraceae</taxon>
        <taxon>Pontibacter</taxon>
    </lineage>
</organism>
<dbReference type="AlphaFoldDB" id="A0A1I2YV95"/>
<keyword evidence="2" id="KW-0732">Signal</keyword>
<gene>
    <name evidence="3" type="ORF">SAMN05421739_11032</name>
</gene>
<evidence type="ECO:0000313" key="3">
    <source>
        <dbReference type="EMBL" id="SFH29597.1"/>
    </source>
</evidence>
<dbReference type="OrthoDB" id="854097at2"/>
<keyword evidence="4" id="KW-1185">Reference proteome</keyword>
<dbReference type="STRING" id="1436961.SAMN05421739_11032"/>
<accession>A0A1I2YV95</accession>
<protein>
    <submittedName>
        <fullName evidence="3">Uncharacterized protein</fullName>
    </submittedName>
</protein>
<dbReference type="RefSeq" id="WP_092105081.1">
    <property type="nucleotide sequence ID" value="NZ_FOOT01000010.1"/>
</dbReference>
<dbReference type="Proteomes" id="UP000198724">
    <property type="component" value="Unassembled WGS sequence"/>
</dbReference>
<name>A0A1I2YV95_9BACT</name>
<evidence type="ECO:0000313" key="4">
    <source>
        <dbReference type="Proteomes" id="UP000198724"/>
    </source>
</evidence>
<reference evidence="4" key="1">
    <citation type="submission" date="2016-10" db="EMBL/GenBank/DDBJ databases">
        <authorList>
            <person name="Varghese N."/>
            <person name="Submissions S."/>
        </authorList>
    </citation>
    <scope>NUCLEOTIDE SEQUENCE [LARGE SCALE GENOMIC DNA]</scope>
    <source>
        <strain evidence="4">LP51</strain>
    </source>
</reference>
<dbReference type="EMBL" id="FOOT01000010">
    <property type="protein sequence ID" value="SFH29597.1"/>
    <property type="molecule type" value="Genomic_DNA"/>
</dbReference>
<sequence>MLRSILLISLCSAAGLASGPSEAIVEHVSVVAQEQASNSSQTQTAKERKKKIRSKSERVPAAAAITSTRNVARASLTQRSPEGYLAELVIMDSGLPIRNPQDLQMIGSSGSQISDGSRIIFENFVLPFEGTVRFKSPNKMNTVIYERVINFKINEVGSWVVRVEL</sequence>
<proteinExistence type="predicted"/>
<evidence type="ECO:0000256" key="2">
    <source>
        <dbReference type="SAM" id="SignalP"/>
    </source>
</evidence>
<feature type="region of interest" description="Disordered" evidence="1">
    <location>
        <begin position="35"/>
        <end position="58"/>
    </location>
</feature>
<feature type="compositionally biased region" description="Polar residues" evidence="1">
    <location>
        <begin position="35"/>
        <end position="44"/>
    </location>
</feature>
<evidence type="ECO:0000256" key="1">
    <source>
        <dbReference type="SAM" id="MobiDB-lite"/>
    </source>
</evidence>
<feature type="chain" id="PRO_5011481482" evidence="2">
    <location>
        <begin position="24"/>
        <end position="165"/>
    </location>
</feature>
<feature type="signal peptide" evidence="2">
    <location>
        <begin position="1"/>
        <end position="23"/>
    </location>
</feature>